<dbReference type="Proteomes" id="UP001202328">
    <property type="component" value="Unassembled WGS sequence"/>
</dbReference>
<keyword evidence="2" id="KW-1185">Reference proteome</keyword>
<organism evidence="1 2">
    <name type="scientific">Papaver atlanticum</name>
    <dbReference type="NCBI Taxonomy" id="357466"/>
    <lineage>
        <taxon>Eukaryota</taxon>
        <taxon>Viridiplantae</taxon>
        <taxon>Streptophyta</taxon>
        <taxon>Embryophyta</taxon>
        <taxon>Tracheophyta</taxon>
        <taxon>Spermatophyta</taxon>
        <taxon>Magnoliopsida</taxon>
        <taxon>Ranunculales</taxon>
        <taxon>Papaveraceae</taxon>
        <taxon>Papaveroideae</taxon>
        <taxon>Papaver</taxon>
    </lineage>
</organism>
<accession>A0AAD4TMI9</accession>
<comment type="caution">
    <text evidence="1">The sequence shown here is derived from an EMBL/GenBank/DDBJ whole genome shotgun (WGS) entry which is preliminary data.</text>
</comment>
<proteinExistence type="predicted"/>
<feature type="non-terminal residue" evidence="1">
    <location>
        <position position="1"/>
    </location>
</feature>
<evidence type="ECO:0000313" key="2">
    <source>
        <dbReference type="Proteomes" id="UP001202328"/>
    </source>
</evidence>
<evidence type="ECO:0000313" key="1">
    <source>
        <dbReference type="EMBL" id="KAI3963514.1"/>
    </source>
</evidence>
<reference evidence="1" key="1">
    <citation type="submission" date="2022-04" db="EMBL/GenBank/DDBJ databases">
        <title>A functionally conserved STORR gene fusion in Papaver species that diverged 16.8 million years ago.</title>
        <authorList>
            <person name="Catania T."/>
        </authorList>
    </citation>
    <scope>NUCLEOTIDE SEQUENCE</scope>
    <source>
        <strain evidence="1">S-188037</strain>
    </source>
</reference>
<protein>
    <submittedName>
        <fullName evidence="1">Uncharacterized protein</fullName>
    </submittedName>
</protein>
<gene>
    <name evidence="1" type="ORF">MKW98_022936</name>
</gene>
<sequence length="133" mass="15660">MVLHELHGLLLKKITDDIRKWIKQLLAADDEWTDILAFSDEREEELMRWASSKGVLLTKQTIDPEQFKVDHKVDNLDLVRDRFAEYLKGYTADIRKMDKIFYACNLLPFLEDKCLSLLDDSIKEVEESQAKEE</sequence>
<dbReference type="EMBL" id="JAJJMB010000061">
    <property type="protein sequence ID" value="KAI3963514.1"/>
    <property type="molecule type" value="Genomic_DNA"/>
</dbReference>
<name>A0AAD4TMI9_9MAGN</name>
<dbReference type="AlphaFoldDB" id="A0AAD4TMI9"/>